<keyword evidence="5" id="KW-0804">Transcription</keyword>
<dbReference type="PANTHER" id="PTHR46469:SF1">
    <property type="entry name" value="TRANSCRIPTION INITIATION FACTOR TFIID SUBUNIT 8"/>
    <property type="match status" value="1"/>
</dbReference>
<dbReference type="Pfam" id="PF07524">
    <property type="entry name" value="Bromo_TP"/>
    <property type="match status" value="1"/>
</dbReference>
<keyword evidence="6" id="KW-0539">Nucleus</keyword>
<evidence type="ECO:0000256" key="4">
    <source>
        <dbReference type="ARBA" id="ARBA00023015"/>
    </source>
</evidence>
<feature type="compositionally biased region" description="Acidic residues" evidence="7">
    <location>
        <begin position="109"/>
        <end position="118"/>
    </location>
</feature>
<dbReference type="PANTHER" id="PTHR46469">
    <property type="entry name" value="TRANSCRIPTION INITIATION FACTOR TFIID SUBUNIT 8"/>
    <property type="match status" value="1"/>
</dbReference>
<dbReference type="Pfam" id="PF10406">
    <property type="entry name" value="TAF8_C"/>
    <property type="match status" value="1"/>
</dbReference>
<dbReference type="AlphaFoldDB" id="A0A0B7NVT1"/>
<dbReference type="CDD" id="cd00076">
    <property type="entry name" value="HFD_SF"/>
    <property type="match status" value="1"/>
</dbReference>
<dbReference type="OrthoDB" id="2193813at2759"/>
<feature type="region of interest" description="Disordered" evidence="7">
    <location>
        <begin position="230"/>
        <end position="282"/>
    </location>
</feature>
<protein>
    <recommendedName>
        <fullName evidence="3">Transcription initiation factor TFIID subunit 8</fullName>
    </recommendedName>
</protein>
<dbReference type="GO" id="GO:0046982">
    <property type="term" value="F:protein heterodimerization activity"/>
    <property type="evidence" value="ECO:0007669"/>
    <property type="project" value="InterPro"/>
</dbReference>
<dbReference type="InterPro" id="IPR019473">
    <property type="entry name" value="TFIID_su8_C"/>
</dbReference>
<dbReference type="InterPro" id="IPR006565">
    <property type="entry name" value="BTP"/>
</dbReference>
<feature type="region of interest" description="Disordered" evidence="7">
    <location>
        <begin position="196"/>
        <end position="215"/>
    </location>
</feature>
<dbReference type="InterPro" id="IPR009072">
    <property type="entry name" value="Histone-fold"/>
</dbReference>
<comment type="similarity">
    <text evidence="2">Belongs to the TAF8 family.</text>
</comment>
<proteinExistence type="inferred from homology"/>
<comment type="subcellular location">
    <subcellularLocation>
        <location evidence="1">Nucleus</location>
    </subcellularLocation>
</comment>
<accession>A0A0B7NVT1</accession>
<gene>
    <name evidence="9" type="primary">PARPA_13441.1 scaffold 46804</name>
</gene>
<dbReference type="InterPro" id="IPR037818">
    <property type="entry name" value="TAF8"/>
</dbReference>
<evidence type="ECO:0000313" key="9">
    <source>
        <dbReference type="EMBL" id="CEP19129.1"/>
    </source>
</evidence>
<dbReference type="CDD" id="cd08049">
    <property type="entry name" value="TAF8"/>
    <property type="match status" value="1"/>
</dbReference>
<name>A0A0B7NVT1_9FUNG</name>
<evidence type="ECO:0000313" key="10">
    <source>
        <dbReference type="Proteomes" id="UP000054107"/>
    </source>
</evidence>
<keyword evidence="4" id="KW-0805">Transcription regulation</keyword>
<keyword evidence="10" id="KW-1185">Reference proteome</keyword>
<dbReference type="GO" id="GO:0005669">
    <property type="term" value="C:transcription factor TFIID complex"/>
    <property type="evidence" value="ECO:0007669"/>
    <property type="project" value="InterPro"/>
</dbReference>
<dbReference type="GO" id="GO:0006367">
    <property type="term" value="P:transcription initiation at RNA polymerase II promoter"/>
    <property type="evidence" value="ECO:0007669"/>
    <property type="project" value="TreeGrafter"/>
</dbReference>
<evidence type="ECO:0000256" key="3">
    <source>
        <dbReference type="ARBA" id="ARBA00017307"/>
    </source>
</evidence>
<reference evidence="9 10" key="1">
    <citation type="submission" date="2014-09" db="EMBL/GenBank/DDBJ databases">
        <authorList>
            <person name="Ellenberger Sabrina"/>
        </authorList>
    </citation>
    <scope>NUCLEOTIDE SEQUENCE [LARGE SCALE GENOMIC DNA]</scope>
    <source>
        <strain evidence="9 10">CBS 412.66</strain>
    </source>
</reference>
<evidence type="ECO:0000256" key="6">
    <source>
        <dbReference type="ARBA" id="ARBA00023242"/>
    </source>
</evidence>
<feature type="compositionally biased region" description="Acidic residues" evidence="7">
    <location>
        <begin position="273"/>
        <end position="282"/>
    </location>
</feature>
<feature type="domain" description="Bromodomain associated" evidence="8">
    <location>
        <begin position="9"/>
        <end position="85"/>
    </location>
</feature>
<evidence type="ECO:0000259" key="8">
    <source>
        <dbReference type="SMART" id="SM00576"/>
    </source>
</evidence>
<organism evidence="9 10">
    <name type="scientific">Parasitella parasitica</name>
    <dbReference type="NCBI Taxonomy" id="35722"/>
    <lineage>
        <taxon>Eukaryota</taxon>
        <taxon>Fungi</taxon>
        <taxon>Fungi incertae sedis</taxon>
        <taxon>Mucoromycota</taxon>
        <taxon>Mucoromycotina</taxon>
        <taxon>Mucoromycetes</taxon>
        <taxon>Mucorales</taxon>
        <taxon>Mucorineae</taxon>
        <taxon>Mucoraceae</taxon>
        <taxon>Parasitella</taxon>
    </lineage>
</organism>
<dbReference type="SMART" id="SM00576">
    <property type="entry name" value="BTP"/>
    <property type="match status" value="1"/>
</dbReference>
<dbReference type="EMBL" id="LN734002">
    <property type="protein sequence ID" value="CEP19129.1"/>
    <property type="molecule type" value="Genomic_DNA"/>
</dbReference>
<feature type="compositionally biased region" description="Polar residues" evidence="7">
    <location>
        <begin position="250"/>
        <end position="260"/>
    </location>
</feature>
<feature type="region of interest" description="Disordered" evidence="7">
    <location>
        <begin position="101"/>
        <end position="136"/>
    </location>
</feature>
<dbReference type="Gene3D" id="1.10.20.10">
    <property type="entry name" value="Histone, subunit A"/>
    <property type="match status" value="1"/>
</dbReference>
<dbReference type="Proteomes" id="UP000054107">
    <property type="component" value="Unassembled WGS sequence"/>
</dbReference>
<evidence type="ECO:0000256" key="2">
    <source>
        <dbReference type="ARBA" id="ARBA00008767"/>
    </source>
</evidence>
<evidence type="ECO:0000256" key="1">
    <source>
        <dbReference type="ARBA" id="ARBA00004123"/>
    </source>
</evidence>
<dbReference type="STRING" id="35722.A0A0B7NVT1"/>
<sequence length="282" mass="31457">MQNKRGYSDNFTFEVNEKVISIVAKEIGFQGVQAQALEVFSNLLDSYMDKMLSSAHLFAELGNRAKPNIHDITRSLENAGIEISNFKDYLRTRLNDTKTEFIPDFLPSDNEDSEDEAEDHTTEGGMPTYVPRHLPLFPSKHSFRQTPIYINRPDDPQKVRELTSEQSRTVEENLKKLMSAENQLLRQGNVESASALLESSTTTTTSSSSSSSSSSIMIPIVNYEGFIQRRKRQKQSGTTLNVEGSDEPKPNNSSTTNNASDMGGMDLDTTQPGEEEEESQAA</sequence>
<evidence type="ECO:0000256" key="5">
    <source>
        <dbReference type="ARBA" id="ARBA00023163"/>
    </source>
</evidence>
<evidence type="ECO:0000256" key="7">
    <source>
        <dbReference type="SAM" id="MobiDB-lite"/>
    </source>
</evidence>